<protein>
    <submittedName>
        <fullName evidence="5">DUF305 domain-containing protein</fullName>
    </submittedName>
</protein>
<feature type="compositionally biased region" description="Low complexity" evidence="2">
    <location>
        <begin position="26"/>
        <end position="42"/>
    </location>
</feature>
<dbReference type="PANTHER" id="PTHR36933:SF1">
    <property type="entry name" value="SLL0788 PROTEIN"/>
    <property type="match status" value="1"/>
</dbReference>
<keyword evidence="3" id="KW-0732">Signal</keyword>
<comment type="caution">
    <text evidence="5">The sequence shown here is derived from an EMBL/GenBank/DDBJ whole genome shotgun (WGS) entry which is preliminary data.</text>
</comment>
<evidence type="ECO:0000313" key="6">
    <source>
        <dbReference type="Proteomes" id="UP001501521"/>
    </source>
</evidence>
<dbReference type="PROSITE" id="PS51257">
    <property type="entry name" value="PROKAR_LIPOPROTEIN"/>
    <property type="match status" value="1"/>
</dbReference>
<keyword evidence="1" id="KW-0175">Coiled coil</keyword>
<dbReference type="Gene3D" id="1.20.1260.10">
    <property type="match status" value="1"/>
</dbReference>
<proteinExistence type="predicted"/>
<feature type="signal peptide" evidence="3">
    <location>
        <begin position="1"/>
        <end position="24"/>
    </location>
</feature>
<reference evidence="6" key="1">
    <citation type="journal article" date="2019" name="Int. J. Syst. Evol. Microbiol.">
        <title>The Global Catalogue of Microorganisms (GCM) 10K type strain sequencing project: providing services to taxonomists for standard genome sequencing and annotation.</title>
        <authorList>
            <consortium name="The Broad Institute Genomics Platform"/>
            <consortium name="The Broad Institute Genome Sequencing Center for Infectious Disease"/>
            <person name="Wu L."/>
            <person name="Ma J."/>
        </authorList>
    </citation>
    <scope>NUCLEOTIDE SEQUENCE [LARGE SCALE GENOMIC DNA]</scope>
    <source>
        <strain evidence="6">JCM 19125</strain>
    </source>
</reference>
<dbReference type="InterPro" id="IPR005183">
    <property type="entry name" value="DUF305_CopM-like"/>
</dbReference>
<evidence type="ECO:0000313" key="5">
    <source>
        <dbReference type="EMBL" id="GAA4892574.1"/>
    </source>
</evidence>
<accession>A0ABP9F966</accession>
<keyword evidence="6" id="KW-1185">Reference proteome</keyword>
<feature type="domain" description="DUF305" evidence="4">
    <location>
        <begin position="54"/>
        <end position="201"/>
    </location>
</feature>
<dbReference type="PANTHER" id="PTHR36933">
    <property type="entry name" value="SLL0788 PROTEIN"/>
    <property type="match status" value="1"/>
</dbReference>
<dbReference type="Pfam" id="PF03713">
    <property type="entry name" value="DUF305"/>
    <property type="match status" value="1"/>
</dbReference>
<dbReference type="Proteomes" id="UP001501521">
    <property type="component" value="Unassembled WGS sequence"/>
</dbReference>
<organism evidence="5 6">
    <name type="scientific">Tessaracoccus lubricantis</name>
    <dbReference type="NCBI Taxonomy" id="545543"/>
    <lineage>
        <taxon>Bacteria</taxon>
        <taxon>Bacillati</taxon>
        <taxon>Actinomycetota</taxon>
        <taxon>Actinomycetes</taxon>
        <taxon>Propionibacteriales</taxon>
        <taxon>Propionibacteriaceae</taxon>
        <taxon>Tessaracoccus</taxon>
    </lineage>
</organism>
<feature type="region of interest" description="Disordered" evidence="2">
    <location>
        <begin position="26"/>
        <end position="48"/>
    </location>
</feature>
<evidence type="ECO:0000256" key="2">
    <source>
        <dbReference type="SAM" id="MobiDB-lite"/>
    </source>
</evidence>
<evidence type="ECO:0000256" key="3">
    <source>
        <dbReference type="SAM" id="SignalP"/>
    </source>
</evidence>
<sequence>MTRPRAFASALGALLLTASLVGCATTDAEPSTAPPAATTDTAGGEVSETHNDADTSFAQMMIIHHEGAIEMAELAVDKAEAPEVVALAERIAAAQGPEIDEMTQWLGAWGEDVAASDHSGMSHGGMDMDGMSQEEMMEWLSGLSGDEFDTAFLEGMIAHHEGAVEMAEAELDEGQNAEALALAEKIIADQEAEIAEMKEMLGN</sequence>
<dbReference type="InterPro" id="IPR012347">
    <property type="entry name" value="Ferritin-like"/>
</dbReference>
<name>A0ABP9F966_9ACTN</name>
<dbReference type="EMBL" id="BAABLV010000012">
    <property type="protein sequence ID" value="GAA4892574.1"/>
    <property type="molecule type" value="Genomic_DNA"/>
</dbReference>
<feature type="coiled-coil region" evidence="1">
    <location>
        <begin position="157"/>
        <end position="200"/>
    </location>
</feature>
<dbReference type="RefSeq" id="WP_345579076.1">
    <property type="nucleotide sequence ID" value="NZ_BAABLV010000012.1"/>
</dbReference>
<evidence type="ECO:0000259" key="4">
    <source>
        <dbReference type="Pfam" id="PF03713"/>
    </source>
</evidence>
<feature type="chain" id="PRO_5046617275" evidence="3">
    <location>
        <begin position="25"/>
        <end position="203"/>
    </location>
</feature>
<gene>
    <name evidence="5" type="ORF">GCM10025789_07050</name>
</gene>
<evidence type="ECO:0000256" key="1">
    <source>
        <dbReference type="SAM" id="Coils"/>
    </source>
</evidence>